<dbReference type="EMBL" id="CM000149">
    <property type="protein sequence ID" value="EEE53223.1"/>
    <property type="molecule type" value="Genomic_DNA"/>
</dbReference>
<feature type="region of interest" description="Disordered" evidence="1">
    <location>
        <begin position="1"/>
        <end position="81"/>
    </location>
</feature>
<dbReference type="AlphaFoldDB" id="B9GD66"/>
<reference evidence="2" key="2">
    <citation type="submission" date="2008-12" db="EMBL/GenBank/DDBJ databases">
        <title>Improved gene annotation of the rice (Oryza sativa) genomes.</title>
        <authorList>
            <person name="Wang J."/>
            <person name="Li R."/>
            <person name="Fan W."/>
            <person name="Huang Q."/>
            <person name="Zhang J."/>
            <person name="Zhou Y."/>
            <person name="Hu Y."/>
            <person name="Zi S."/>
            <person name="Li J."/>
            <person name="Ni P."/>
            <person name="Zheng H."/>
            <person name="Zhang Y."/>
            <person name="Zhao M."/>
            <person name="Hao Q."/>
            <person name="McDermott J."/>
            <person name="Samudrala R."/>
            <person name="Kristiansen K."/>
            <person name="Wong G.K.-S."/>
        </authorList>
    </citation>
    <scope>NUCLEOTIDE SEQUENCE</scope>
</reference>
<evidence type="ECO:0000313" key="2">
    <source>
        <dbReference type="EMBL" id="EEE53223.1"/>
    </source>
</evidence>
<feature type="compositionally biased region" description="Pro residues" evidence="1">
    <location>
        <begin position="1"/>
        <end position="11"/>
    </location>
</feature>
<name>B9GD66_ORYSJ</name>
<reference evidence="2" key="1">
    <citation type="journal article" date="2005" name="PLoS Biol.">
        <title>The genomes of Oryza sativa: a history of duplications.</title>
        <authorList>
            <person name="Yu J."/>
            <person name="Wang J."/>
            <person name="Lin W."/>
            <person name="Li S."/>
            <person name="Li H."/>
            <person name="Zhou J."/>
            <person name="Ni P."/>
            <person name="Dong W."/>
            <person name="Hu S."/>
            <person name="Zeng C."/>
            <person name="Zhang J."/>
            <person name="Zhang Y."/>
            <person name="Li R."/>
            <person name="Xu Z."/>
            <person name="Li S."/>
            <person name="Li X."/>
            <person name="Zheng H."/>
            <person name="Cong L."/>
            <person name="Lin L."/>
            <person name="Yin J."/>
            <person name="Geng J."/>
            <person name="Li G."/>
            <person name="Shi J."/>
            <person name="Liu J."/>
            <person name="Lv H."/>
            <person name="Li J."/>
            <person name="Wang J."/>
            <person name="Deng Y."/>
            <person name="Ran L."/>
            <person name="Shi X."/>
            <person name="Wang X."/>
            <person name="Wu Q."/>
            <person name="Li C."/>
            <person name="Ren X."/>
            <person name="Wang J."/>
            <person name="Wang X."/>
            <person name="Li D."/>
            <person name="Liu D."/>
            <person name="Zhang X."/>
            <person name="Ji Z."/>
            <person name="Zhao W."/>
            <person name="Sun Y."/>
            <person name="Zhang Z."/>
            <person name="Bao J."/>
            <person name="Han Y."/>
            <person name="Dong L."/>
            <person name="Ji J."/>
            <person name="Chen P."/>
            <person name="Wu S."/>
            <person name="Liu J."/>
            <person name="Xiao Y."/>
            <person name="Bu D."/>
            <person name="Tan J."/>
            <person name="Yang L."/>
            <person name="Ye C."/>
            <person name="Zhang J."/>
            <person name="Xu J."/>
            <person name="Zhou Y."/>
            <person name="Yu Y."/>
            <person name="Zhang B."/>
            <person name="Zhuang S."/>
            <person name="Wei H."/>
            <person name="Liu B."/>
            <person name="Lei M."/>
            <person name="Yu H."/>
            <person name="Li Y."/>
            <person name="Xu H."/>
            <person name="Wei S."/>
            <person name="He X."/>
            <person name="Fang L."/>
            <person name="Zhang Z."/>
            <person name="Zhang Y."/>
            <person name="Huang X."/>
            <person name="Su Z."/>
            <person name="Tong W."/>
            <person name="Li J."/>
            <person name="Tong Z."/>
            <person name="Li S."/>
            <person name="Ye J."/>
            <person name="Wang L."/>
            <person name="Fang L."/>
            <person name="Lei T."/>
            <person name="Chen C."/>
            <person name="Chen H."/>
            <person name="Xu Z."/>
            <person name="Li H."/>
            <person name="Huang H."/>
            <person name="Zhang F."/>
            <person name="Xu H."/>
            <person name="Li N."/>
            <person name="Zhao C."/>
            <person name="Li S."/>
            <person name="Dong L."/>
            <person name="Huang Y."/>
            <person name="Li L."/>
            <person name="Xi Y."/>
            <person name="Qi Q."/>
            <person name="Li W."/>
            <person name="Zhang B."/>
            <person name="Hu W."/>
            <person name="Zhang Y."/>
            <person name="Tian X."/>
            <person name="Jiao Y."/>
            <person name="Liang X."/>
            <person name="Jin J."/>
            <person name="Gao L."/>
            <person name="Zheng W."/>
            <person name="Hao B."/>
            <person name="Liu S."/>
            <person name="Wang W."/>
            <person name="Yuan L."/>
            <person name="Cao M."/>
            <person name="McDermott J."/>
            <person name="Samudrala R."/>
            <person name="Wang J."/>
            <person name="Wong G.K."/>
            <person name="Yang H."/>
        </authorList>
    </citation>
    <scope>NUCLEOTIDE SEQUENCE [LARGE SCALE GENOMIC DNA]</scope>
</reference>
<gene>
    <name evidence="2" type="ORF">OsJ_36121</name>
</gene>
<feature type="compositionally biased region" description="Low complexity" evidence="1">
    <location>
        <begin position="24"/>
        <end position="33"/>
    </location>
</feature>
<dbReference type="Proteomes" id="UP000007752">
    <property type="component" value="Chromosome 12"/>
</dbReference>
<sequence>MVAAGPNPPRLCPISARGGGLARGAGRAAARLGVMSRASPAAVSGPPRLDPTPPRPDLTAGGDGAAEASGSRQGRAIERRRPAWVCRRGATGEARRMQLVVETGVCWRKEAGTLAVEVGTARGGVVGDNGSQYGARRRGWWW</sequence>
<organism evidence="2">
    <name type="scientific">Oryza sativa subsp. japonica</name>
    <name type="common">Rice</name>
    <dbReference type="NCBI Taxonomy" id="39947"/>
    <lineage>
        <taxon>Eukaryota</taxon>
        <taxon>Viridiplantae</taxon>
        <taxon>Streptophyta</taxon>
        <taxon>Embryophyta</taxon>
        <taxon>Tracheophyta</taxon>
        <taxon>Spermatophyta</taxon>
        <taxon>Magnoliopsida</taxon>
        <taxon>Liliopsida</taxon>
        <taxon>Poales</taxon>
        <taxon>Poaceae</taxon>
        <taxon>BOP clade</taxon>
        <taxon>Oryzoideae</taxon>
        <taxon>Oryzeae</taxon>
        <taxon>Oryzinae</taxon>
        <taxon>Oryza</taxon>
        <taxon>Oryza sativa</taxon>
    </lineage>
</organism>
<proteinExistence type="predicted"/>
<accession>B9GD66</accession>
<feature type="compositionally biased region" description="Low complexity" evidence="1">
    <location>
        <begin position="57"/>
        <end position="71"/>
    </location>
</feature>
<protein>
    <submittedName>
        <fullName evidence="2">Uncharacterized protein</fullName>
    </submittedName>
</protein>
<evidence type="ECO:0000256" key="1">
    <source>
        <dbReference type="SAM" id="MobiDB-lite"/>
    </source>
</evidence>